<proteinExistence type="predicted"/>
<organism evidence="3 4">
    <name type="scientific">Meira miltonrushii</name>
    <dbReference type="NCBI Taxonomy" id="1280837"/>
    <lineage>
        <taxon>Eukaryota</taxon>
        <taxon>Fungi</taxon>
        <taxon>Dikarya</taxon>
        <taxon>Basidiomycota</taxon>
        <taxon>Ustilaginomycotina</taxon>
        <taxon>Exobasidiomycetes</taxon>
        <taxon>Exobasidiales</taxon>
        <taxon>Brachybasidiaceae</taxon>
        <taxon>Meira</taxon>
    </lineage>
</organism>
<dbReference type="RefSeq" id="XP_025355463.1">
    <property type="nucleotide sequence ID" value="XM_025498671.1"/>
</dbReference>
<dbReference type="InterPro" id="IPR019194">
    <property type="entry name" value="Tscrpt_elong_fac_Eaf_N"/>
</dbReference>
<reference evidence="3 4" key="1">
    <citation type="journal article" date="2018" name="Mol. Biol. Evol.">
        <title>Broad Genomic Sampling Reveals a Smut Pathogenic Ancestry of the Fungal Clade Ustilaginomycotina.</title>
        <authorList>
            <person name="Kijpornyongpan T."/>
            <person name="Mondo S.J."/>
            <person name="Barry K."/>
            <person name="Sandor L."/>
            <person name="Lee J."/>
            <person name="Lipzen A."/>
            <person name="Pangilinan J."/>
            <person name="LaButti K."/>
            <person name="Hainaut M."/>
            <person name="Henrissat B."/>
            <person name="Grigoriev I.V."/>
            <person name="Spatafora J.W."/>
            <person name="Aime M.C."/>
        </authorList>
    </citation>
    <scope>NUCLEOTIDE SEQUENCE [LARGE SCALE GENOMIC DNA]</scope>
    <source>
        <strain evidence="3 4">MCA 3882</strain>
    </source>
</reference>
<feature type="compositionally biased region" description="Basic and acidic residues" evidence="1">
    <location>
        <begin position="218"/>
        <end position="233"/>
    </location>
</feature>
<dbReference type="AlphaFoldDB" id="A0A316VGN8"/>
<keyword evidence="4" id="KW-1185">Reference proteome</keyword>
<dbReference type="EMBL" id="KZ819603">
    <property type="protein sequence ID" value="PWN35161.1"/>
    <property type="molecule type" value="Genomic_DNA"/>
</dbReference>
<evidence type="ECO:0000259" key="2">
    <source>
        <dbReference type="Pfam" id="PF09816"/>
    </source>
</evidence>
<dbReference type="OrthoDB" id="125903at2759"/>
<dbReference type="InParanoid" id="A0A316VGN8"/>
<evidence type="ECO:0000313" key="3">
    <source>
        <dbReference type="EMBL" id="PWN35161.1"/>
    </source>
</evidence>
<feature type="compositionally biased region" description="Polar residues" evidence="1">
    <location>
        <begin position="270"/>
        <end position="321"/>
    </location>
</feature>
<feature type="domain" description="Transcription elongation factor Eaf N-terminal" evidence="2">
    <location>
        <begin position="11"/>
        <end position="125"/>
    </location>
</feature>
<feature type="compositionally biased region" description="Basic and acidic residues" evidence="1">
    <location>
        <begin position="182"/>
        <end position="196"/>
    </location>
</feature>
<name>A0A316VGN8_9BASI</name>
<dbReference type="FunCoup" id="A0A316VGN8">
    <property type="interactions" value="21"/>
</dbReference>
<dbReference type="GeneID" id="37020452"/>
<feature type="compositionally biased region" description="Acidic residues" evidence="1">
    <location>
        <begin position="336"/>
        <end position="361"/>
    </location>
</feature>
<protein>
    <recommendedName>
        <fullName evidence="2">Transcription elongation factor Eaf N-terminal domain-containing protein</fullName>
    </recommendedName>
</protein>
<accession>A0A316VGN8</accession>
<sequence length="413" mass="45242">MSASASTSAIPILLGSSLKAKRESSTSSSRQPLVSVKYNFKPPSISKESDAFLHCPKCTQPEWLLEYAGGSTSKNGIEQSNDAQSFTGTQSAAKDVDCVLVWDDRRQAYVLDRITSSFSLKFDRKHTKLSKEAKDAFSAESNQRRRSSGRTSALGLDIPEQELETQLDTFYVDDEEEEGEDSEMHITEKKPNKDAVEEGESDDDFARQLQLDLEEMDTDQRESTDQDNGRDSSPKGIKTGLGLVGAHGHLMNSEEVITPRGSPYLDRSSKLQNSNTHNAPGSVPTSANIPTTTQMRSTPGMSPLSVANSPRPTGLESSLSATWRPPAQRSAVAMAYDEDEDDEDDDDDESEDEEDDEEEEGAVAAPAGGEADDDDLDEFARQLDSSMMEPPTPIEDEKPAPTKGRRSSTRTKR</sequence>
<gene>
    <name evidence="3" type="ORF">FA14DRAFT_160430</name>
</gene>
<dbReference type="Pfam" id="PF09816">
    <property type="entry name" value="EAF"/>
    <property type="match status" value="1"/>
</dbReference>
<evidence type="ECO:0000313" key="4">
    <source>
        <dbReference type="Proteomes" id="UP000245771"/>
    </source>
</evidence>
<feature type="region of interest" description="Disordered" evidence="1">
    <location>
        <begin position="132"/>
        <end position="159"/>
    </location>
</feature>
<dbReference type="Proteomes" id="UP000245771">
    <property type="component" value="Unassembled WGS sequence"/>
</dbReference>
<evidence type="ECO:0000256" key="1">
    <source>
        <dbReference type="SAM" id="MobiDB-lite"/>
    </source>
</evidence>
<feature type="region of interest" description="Disordered" evidence="1">
    <location>
        <begin position="175"/>
        <end position="413"/>
    </location>
</feature>
<feature type="compositionally biased region" description="Basic residues" evidence="1">
    <location>
        <begin position="403"/>
        <end position="413"/>
    </location>
</feature>
<dbReference type="STRING" id="1280837.A0A316VGN8"/>